<dbReference type="Pfam" id="PF01609">
    <property type="entry name" value="DDE_Tnp_1"/>
    <property type="match status" value="1"/>
</dbReference>
<dbReference type="PANTHER" id="PTHR34614">
    <property type="match status" value="1"/>
</dbReference>
<feature type="domain" description="Transposase IS4-like" evidence="1">
    <location>
        <begin position="76"/>
        <end position="326"/>
    </location>
</feature>
<sequence>MVSLWLSLVYFYILKGEAREHMRDWWDGSYVCLMYPDAVPSGSKISKLYRKLSDPDLQLRFTRKYMEAVLSGSGIHGILIDSTGMPNAISMDKREVWNHDGSCDEGARLIYVCERNTGLPLAARTISGNIIDASTIANTIDDLERVGVCTDFAILDAGYYTDANIRLLHEKKIAFVTRIKKNRKLYKEIFNRNRPGLEDAANLVSFNGRVLYIKKVPCVLAESIEAYSYIVLDTKMQGLESAQALSGPIEDKVNREELERIRSMCGTFMMVSSEELDPSEILPLYYTRGQIEQVFDIAKGSAELLQLGLHSEETFDGHVFVSFLAVIICHLLQRLFLNERMTTSEALGALRNHKCKLYDNGDMVPYESKKKQNLCYDLIKVKPQKKHFDKCPSIW</sequence>
<evidence type="ECO:0000313" key="3">
    <source>
        <dbReference type="Proteomes" id="UP000829708"/>
    </source>
</evidence>
<name>A0ABY4DD00_9SPIR</name>
<gene>
    <name evidence="2" type="ORF">MUG09_03575</name>
</gene>
<dbReference type="RefSeq" id="WP_244773639.1">
    <property type="nucleotide sequence ID" value="NZ_CP094929.1"/>
</dbReference>
<dbReference type="SUPFAM" id="SSF53098">
    <property type="entry name" value="Ribonuclease H-like"/>
    <property type="match status" value="1"/>
</dbReference>
<dbReference type="InterPro" id="IPR002559">
    <property type="entry name" value="Transposase_11"/>
</dbReference>
<dbReference type="Proteomes" id="UP000829708">
    <property type="component" value="Chromosome"/>
</dbReference>
<evidence type="ECO:0000313" key="2">
    <source>
        <dbReference type="EMBL" id="UOM51855.1"/>
    </source>
</evidence>
<organism evidence="2 3">
    <name type="scientific">Sphaerochaeta associata</name>
    <dbReference type="NCBI Taxonomy" id="1129264"/>
    <lineage>
        <taxon>Bacteria</taxon>
        <taxon>Pseudomonadati</taxon>
        <taxon>Spirochaetota</taxon>
        <taxon>Spirochaetia</taxon>
        <taxon>Spirochaetales</taxon>
        <taxon>Sphaerochaetaceae</taxon>
        <taxon>Sphaerochaeta</taxon>
    </lineage>
</organism>
<reference evidence="3" key="1">
    <citation type="journal article" date="2024" name="J Bioinform Genom">
        <title>Complete genome sequence of the type strain bacterium Sphaerochaeta associata GLS2t (VKM B-2742)t.</title>
        <authorList>
            <person name="Troshina O.Y."/>
            <person name="Tepeeva A.N."/>
            <person name="Arzamasceva V.O."/>
            <person name="Whitman W.B."/>
            <person name="Varghese N."/>
            <person name="Shapiro N."/>
            <person name="Woyke T."/>
            <person name="Kripides N.C."/>
            <person name="Vasilenko O.V."/>
        </authorList>
    </citation>
    <scope>NUCLEOTIDE SEQUENCE [LARGE SCALE GENOMIC DNA]</scope>
    <source>
        <strain evidence="3">GLS2T</strain>
    </source>
</reference>
<keyword evidence="3" id="KW-1185">Reference proteome</keyword>
<protein>
    <submittedName>
        <fullName evidence="2">Transposase</fullName>
    </submittedName>
</protein>
<evidence type="ECO:0000259" key="1">
    <source>
        <dbReference type="Pfam" id="PF01609"/>
    </source>
</evidence>
<dbReference type="EMBL" id="CP094929">
    <property type="protein sequence ID" value="UOM51855.1"/>
    <property type="molecule type" value="Genomic_DNA"/>
</dbReference>
<accession>A0ABY4DD00</accession>
<proteinExistence type="predicted"/>
<dbReference type="PANTHER" id="PTHR34614:SF2">
    <property type="entry name" value="TRANSPOSASE IS4-LIKE DOMAIN-CONTAINING PROTEIN"/>
    <property type="match status" value="1"/>
</dbReference>
<dbReference type="InterPro" id="IPR012337">
    <property type="entry name" value="RNaseH-like_sf"/>
</dbReference>